<organism evidence="2 3">
    <name type="scientific">Marchantia polymorpha</name>
    <name type="common">Common liverwort</name>
    <name type="synonym">Marchantia aquatica</name>
    <dbReference type="NCBI Taxonomy" id="3197"/>
    <lineage>
        <taxon>Eukaryota</taxon>
        <taxon>Viridiplantae</taxon>
        <taxon>Streptophyta</taxon>
        <taxon>Embryophyta</taxon>
        <taxon>Marchantiophyta</taxon>
        <taxon>Marchantiopsida</taxon>
        <taxon>Marchantiidae</taxon>
        <taxon>Marchantiales</taxon>
        <taxon>Marchantiaceae</taxon>
        <taxon>Marchantia</taxon>
    </lineage>
</organism>
<dbReference type="AlphaFoldDB" id="A0A2R6XSR0"/>
<evidence type="ECO:0000313" key="3">
    <source>
        <dbReference type="Proteomes" id="UP000244005"/>
    </source>
</evidence>
<feature type="region of interest" description="Disordered" evidence="1">
    <location>
        <begin position="81"/>
        <end position="104"/>
    </location>
</feature>
<evidence type="ECO:0000256" key="1">
    <source>
        <dbReference type="SAM" id="MobiDB-lite"/>
    </source>
</evidence>
<reference evidence="3" key="1">
    <citation type="journal article" date="2017" name="Cell">
        <title>Insights into land plant evolution garnered from the Marchantia polymorpha genome.</title>
        <authorList>
            <person name="Bowman J.L."/>
            <person name="Kohchi T."/>
            <person name="Yamato K.T."/>
            <person name="Jenkins J."/>
            <person name="Shu S."/>
            <person name="Ishizaki K."/>
            <person name="Yamaoka S."/>
            <person name="Nishihama R."/>
            <person name="Nakamura Y."/>
            <person name="Berger F."/>
            <person name="Adam C."/>
            <person name="Aki S.S."/>
            <person name="Althoff F."/>
            <person name="Araki T."/>
            <person name="Arteaga-Vazquez M.A."/>
            <person name="Balasubrmanian S."/>
            <person name="Barry K."/>
            <person name="Bauer D."/>
            <person name="Boehm C.R."/>
            <person name="Briginshaw L."/>
            <person name="Caballero-Perez J."/>
            <person name="Catarino B."/>
            <person name="Chen F."/>
            <person name="Chiyoda S."/>
            <person name="Chovatia M."/>
            <person name="Davies K.M."/>
            <person name="Delmans M."/>
            <person name="Demura T."/>
            <person name="Dierschke T."/>
            <person name="Dolan L."/>
            <person name="Dorantes-Acosta A.E."/>
            <person name="Eklund D.M."/>
            <person name="Florent S.N."/>
            <person name="Flores-Sandoval E."/>
            <person name="Fujiyama A."/>
            <person name="Fukuzawa H."/>
            <person name="Galik B."/>
            <person name="Grimanelli D."/>
            <person name="Grimwood J."/>
            <person name="Grossniklaus U."/>
            <person name="Hamada T."/>
            <person name="Haseloff J."/>
            <person name="Hetherington A.J."/>
            <person name="Higo A."/>
            <person name="Hirakawa Y."/>
            <person name="Hundley H.N."/>
            <person name="Ikeda Y."/>
            <person name="Inoue K."/>
            <person name="Inoue S.I."/>
            <person name="Ishida S."/>
            <person name="Jia Q."/>
            <person name="Kakita M."/>
            <person name="Kanazawa T."/>
            <person name="Kawai Y."/>
            <person name="Kawashima T."/>
            <person name="Kennedy M."/>
            <person name="Kinose K."/>
            <person name="Kinoshita T."/>
            <person name="Kohara Y."/>
            <person name="Koide E."/>
            <person name="Komatsu K."/>
            <person name="Kopischke S."/>
            <person name="Kubo M."/>
            <person name="Kyozuka J."/>
            <person name="Lagercrantz U."/>
            <person name="Lin S.S."/>
            <person name="Lindquist E."/>
            <person name="Lipzen A.M."/>
            <person name="Lu C.W."/>
            <person name="De Luna E."/>
            <person name="Martienssen R.A."/>
            <person name="Minamino N."/>
            <person name="Mizutani M."/>
            <person name="Mizutani M."/>
            <person name="Mochizuki N."/>
            <person name="Monte I."/>
            <person name="Mosher R."/>
            <person name="Nagasaki H."/>
            <person name="Nakagami H."/>
            <person name="Naramoto S."/>
            <person name="Nishitani K."/>
            <person name="Ohtani M."/>
            <person name="Okamoto T."/>
            <person name="Okumura M."/>
            <person name="Phillips J."/>
            <person name="Pollak B."/>
            <person name="Reinders A."/>
            <person name="Rovekamp M."/>
            <person name="Sano R."/>
            <person name="Sawa S."/>
            <person name="Schmid M.W."/>
            <person name="Shirakawa M."/>
            <person name="Solano R."/>
            <person name="Spunde A."/>
            <person name="Suetsugu N."/>
            <person name="Sugano S."/>
            <person name="Sugiyama A."/>
            <person name="Sun R."/>
            <person name="Suzuki Y."/>
            <person name="Takenaka M."/>
            <person name="Takezawa D."/>
            <person name="Tomogane H."/>
            <person name="Tsuzuki M."/>
            <person name="Ueda T."/>
            <person name="Umeda M."/>
            <person name="Ward J.M."/>
            <person name="Watanabe Y."/>
            <person name="Yazaki K."/>
            <person name="Yokoyama R."/>
            <person name="Yoshitake Y."/>
            <person name="Yotsui I."/>
            <person name="Zachgo S."/>
            <person name="Schmutz J."/>
        </authorList>
    </citation>
    <scope>NUCLEOTIDE SEQUENCE [LARGE SCALE GENOMIC DNA]</scope>
    <source>
        <strain evidence="3">Tak-1</strain>
    </source>
</reference>
<proteinExistence type="predicted"/>
<keyword evidence="3" id="KW-1185">Reference proteome</keyword>
<feature type="region of interest" description="Disordered" evidence="1">
    <location>
        <begin position="1"/>
        <end position="21"/>
    </location>
</feature>
<protein>
    <submittedName>
        <fullName evidence="2">Uncharacterized protein</fullName>
    </submittedName>
</protein>
<accession>A0A2R6XSR0</accession>
<gene>
    <name evidence="2" type="ORF">MARPO_0003s0051</name>
</gene>
<dbReference type="EMBL" id="KZ772675">
    <property type="protein sequence ID" value="PTQ49148.1"/>
    <property type="molecule type" value="Genomic_DNA"/>
</dbReference>
<dbReference type="Proteomes" id="UP000244005">
    <property type="component" value="Unassembled WGS sequence"/>
</dbReference>
<name>A0A2R6XSR0_MARPO</name>
<sequence>MKLLPRAPLAREFSPSQTDHIQLPGPDILLYCSSLSHAATCISSLLPPLFTTPLAVRGPGGARAGESGSVNPTSMERAAPLGVRGKEVEGAVSGGLASVGPTKD</sequence>
<evidence type="ECO:0000313" key="2">
    <source>
        <dbReference type="EMBL" id="PTQ49148.1"/>
    </source>
</evidence>